<dbReference type="AlphaFoldDB" id="A0A5B7CBH7"/>
<name>A0A5B7CBH7_DAVIN</name>
<gene>
    <name evidence="2" type="ORF">Din_047355</name>
</gene>
<organism evidence="2">
    <name type="scientific">Davidia involucrata</name>
    <name type="common">Dove tree</name>
    <dbReference type="NCBI Taxonomy" id="16924"/>
    <lineage>
        <taxon>Eukaryota</taxon>
        <taxon>Viridiplantae</taxon>
        <taxon>Streptophyta</taxon>
        <taxon>Embryophyta</taxon>
        <taxon>Tracheophyta</taxon>
        <taxon>Spermatophyta</taxon>
        <taxon>Magnoliopsida</taxon>
        <taxon>eudicotyledons</taxon>
        <taxon>Gunneridae</taxon>
        <taxon>Pentapetalae</taxon>
        <taxon>asterids</taxon>
        <taxon>Cornales</taxon>
        <taxon>Nyssaceae</taxon>
        <taxon>Davidia</taxon>
    </lineage>
</organism>
<dbReference type="InterPro" id="IPR017451">
    <property type="entry name" value="F-box-assoc_interact_dom"/>
</dbReference>
<dbReference type="EMBL" id="GHES01047355">
    <property type="protein sequence ID" value="MPA77914.1"/>
    <property type="molecule type" value="Transcribed_RNA"/>
</dbReference>
<dbReference type="Pfam" id="PF07734">
    <property type="entry name" value="FBA_1"/>
    <property type="match status" value="1"/>
</dbReference>
<accession>A0A5B7CBH7</accession>
<dbReference type="NCBIfam" id="TIGR01640">
    <property type="entry name" value="F_box_assoc_1"/>
    <property type="match status" value="1"/>
</dbReference>
<protein>
    <recommendedName>
        <fullName evidence="1">F-box associated beta-propeller type 1 domain-containing protein</fullName>
    </recommendedName>
</protein>
<dbReference type="InterPro" id="IPR006527">
    <property type="entry name" value="F-box-assoc_dom_typ1"/>
</dbReference>
<evidence type="ECO:0000259" key="1">
    <source>
        <dbReference type="Pfam" id="PF07734"/>
    </source>
</evidence>
<proteinExistence type="predicted"/>
<feature type="domain" description="F-box associated beta-propeller type 1" evidence="1">
    <location>
        <begin position="3"/>
        <end position="90"/>
    </location>
</feature>
<reference evidence="2" key="1">
    <citation type="submission" date="2019-08" db="EMBL/GenBank/DDBJ databases">
        <title>Reference gene set and small RNA set construction with multiple tissues from Davidia involucrata Baill.</title>
        <authorList>
            <person name="Yang H."/>
            <person name="Zhou C."/>
            <person name="Li G."/>
            <person name="Wang J."/>
            <person name="Gao P."/>
            <person name="Wang M."/>
            <person name="Wang R."/>
            <person name="Zhao Y."/>
        </authorList>
    </citation>
    <scope>NUCLEOTIDE SEQUENCE</scope>
    <source>
        <tissue evidence="2">Mixed with DoveR01_LX</tissue>
    </source>
</reference>
<sequence length="110" mass="12217">MDDYKVVSGPLSVGASDGIRFDLFSLKHNSWRSTQHLGHSISFPAVVGAFLNGALHWLATRGLGSDKVNVIISFDLAEEVFREMPQPDLDHLRKSVHILGGFRRMVVCIQ</sequence>
<evidence type="ECO:0000313" key="2">
    <source>
        <dbReference type="EMBL" id="MPA77914.1"/>
    </source>
</evidence>